<dbReference type="Proteomes" id="UP000887580">
    <property type="component" value="Unplaced"/>
</dbReference>
<evidence type="ECO:0000313" key="2">
    <source>
        <dbReference type="WBParaSite" id="PS1159_v2.g1006.t1"/>
    </source>
</evidence>
<reference evidence="2" key="1">
    <citation type="submission" date="2022-11" db="UniProtKB">
        <authorList>
            <consortium name="WormBaseParasite"/>
        </authorList>
    </citation>
    <scope>IDENTIFICATION</scope>
</reference>
<sequence length="422" mass="47697">MAFFKRGKKREKSSKKSGSEVKTKKPRILTKPKSKQQEDNEISSEEDEGMFNDARNAQYKEHSDDEYEDVQHKAYREAKALLEKVKDTEEITDDDEDDAIKHRLIKDAQVKLGVLHRKLADKLNIDEDSTLIYRPHRYSPVSIAISKDSRFIVSCSKDGSVVKYDLQEEKKVGSIKFSKTSENHHHGIILCVAISPDNQYLVTGGADKQIKVWKFDTLDFVQDLGNHRGAVTSLIFRQSGALELYSGSTDRSIKAWNLDQMGFVDIMFGHQDSVLQLDMLNKPRILSCGGQDRTVRLFKVMEESQLVFNGFSDCLSIDTVAFVDDDHFVSGSADGSLCAWAAFKKKPLSVVKEAHGRNRETNEPLWITSVAAAQNSDLIVSGSSNGFLKFWQVSTDYKSLKLVKQIELVSFSDFIYPNLFLS</sequence>
<organism evidence="1 2">
    <name type="scientific">Panagrolaimus sp. PS1159</name>
    <dbReference type="NCBI Taxonomy" id="55785"/>
    <lineage>
        <taxon>Eukaryota</taxon>
        <taxon>Metazoa</taxon>
        <taxon>Ecdysozoa</taxon>
        <taxon>Nematoda</taxon>
        <taxon>Chromadorea</taxon>
        <taxon>Rhabditida</taxon>
        <taxon>Tylenchina</taxon>
        <taxon>Panagrolaimomorpha</taxon>
        <taxon>Panagrolaimoidea</taxon>
        <taxon>Panagrolaimidae</taxon>
        <taxon>Panagrolaimus</taxon>
    </lineage>
</organism>
<protein>
    <submittedName>
        <fullName evidence="2">U3 small nucleolar RNA-interacting protein 2</fullName>
    </submittedName>
</protein>
<dbReference type="WBParaSite" id="PS1159_v2.g1006.t1">
    <property type="protein sequence ID" value="PS1159_v2.g1006.t1"/>
    <property type="gene ID" value="PS1159_v2.g1006"/>
</dbReference>
<evidence type="ECO:0000313" key="1">
    <source>
        <dbReference type="Proteomes" id="UP000887580"/>
    </source>
</evidence>
<name>A0AC35EQX0_9BILA</name>
<accession>A0AC35EQX0</accession>
<proteinExistence type="predicted"/>